<dbReference type="Pfam" id="PF07992">
    <property type="entry name" value="Pyr_redox_2"/>
    <property type="match status" value="1"/>
</dbReference>
<evidence type="ECO:0000256" key="1">
    <source>
        <dbReference type="ARBA" id="ARBA00018719"/>
    </source>
</evidence>
<dbReference type="InterPro" id="IPR050097">
    <property type="entry name" value="Ferredoxin-NADP_redctase_2"/>
</dbReference>
<evidence type="ECO:0000313" key="5">
    <source>
        <dbReference type="EMBL" id="KAA2238137.1"/>
    </source>
</evidence>
<feature type="domain" description="Cyclic nucleotide-binding" evidence="4">
    <location>
        <begin position="30"/>
        <end position="150"/>
    </location>
</feature>
<dbReference type="Pfam" id="PF00027">
    <property type="entry name" value="cNMP_binding"/>
    <property type="match status" value="1"/>
</dbReference>
<dbReference type="PRINTS" id="PR00368">
    <property type="entry name" value="FADPNR"/>
</dbReference>
<dbReference type="Gene3D" id="3.40.30.10">
    <property type="entry name" value="Glutaredoxin"/>
    <property type="match status" value="1"/>
</dbReference>
<sequence>MSTQQAILADALRPAEAMSPSDPYRRAEQTFPRLNADQVARASAFGSVESLPQGTILFERGDRTVDFFLVQEGHIEIFEARADGGVEVFTVHAEFQFTGELDLFNEREILVGGRMGIDGRVARLNRAQFRRLLAAEPDIAEIIMRAFILRRVGLIEHTQGAAILVGSREIGVADSLRLQRFLKRNGYPVRVMDVDAEEEARALLAGEGLSREDVPVAFCGRGSVLRRPSNMEMAQALGILEMLPQDKVFDVAVVGAGPAGLAAAVYAASEGLETVVLGAEAPGGQAGTSSKIENYLGFPTGISGQALAGRAQVQAQKFGARIGVPRTVVRLECDSRPYRLHLDDGTHVDARAVVVATGAHYRRLDGVENFERFDGGNGVHYAATAIEAGLCAGEEAVVVGGGNSAGQAAVFLSRHASHVHILVRGPNLAASMSDYLVGRISASDRITLHTQSEVVRLGGERHMDQVTWRNRVTGKELTRPVTNLFLMLGAVPNTEWLAGCGVRVDEGGFVQVGAQAGGSAADPLWRGREPTLFETSRPGIFAVGDVRAGSVKRVAASVGEGSAVVSAVHQVLAEG</sequence>
<dbReference type="Proteomes" id="UP000323142">
    <property type="component" value="Unassembled WGS sequence"/>
</dbReference>
<dbReference type="AlphaFoldDB" id="A0A5B2VIW2"/>
<evidence type="ECO:0000313" key="6">
    <source>
        <dbReference type="Proteomes" id="UP000323142"/>
    </source>
</evidence>
<reference evidence="5 6" key="1">
    <citation type="submission" date="2019-09" db="EMBL/GenBank/DDBJ databases">
        <title>Salinarimonas rosea gen. nov., sp. nov., a new member of the a-2 subgroup of the Proteobacteria.</title>
        <authorList>
            <person name="Liu J."/>
        </authorList>
    </citation>
    <scope>NUCLEOTIDE SEQUENCE [LARGE SCALE GENOMIC DNA]</scope>
    <source>
        <strain evidence="5 6">BN140002</strain>
    </source>
</reference>
<dbReference type="PRINTS" id="PR00469">
    <property type="entry name" value="PNDRDTASEII"/>
</dbReference>
<dbReference type="InterPro" id="IPR000595">
    <property type="entry name" value="cNMP-bd_dom"/>
</dbReference>
<dbReference type="PROSITE" id="PS50042">
    <property type="entry name" value="CNMP_BINDING_3"/>
    <property type="match status" value="1"/>
</dbReference>
<dbReference type="SMART" id="SM00100">
    <property type="entry name" value="cNMP"/>
    <property type="match status" value="1"/>
</dbReference>
<dbReference type="OrthoDB" id="9786503at2"/>
<evidence type="ECO:0000256" key="3">
    <source>
        <dbReference type="ARBA" id="ARBA00023002"/>
    </source>
</evidence>
<name>A0A5B2VIW2_9HYPH</name>
<organism evidence="5 6">
    <name type="scientific">Salinarimonas soli</name>
    <dbReference type="NCBI Taxonomy" id="1638099"/>
    <lineage>
        <taxon>Bacteria</taxon>
        <taxon>Pseudomonadati</taxon>
        <taxon>Pseudomonadota</taxon>
        <taxon>Alphaproteobacteria</taxon>
        <taxon>Hyphomicrobiales</taxon>
        <taxon>Salinarimonadaceae</taxon>
        <taxon>Salinarimonas</taxon>
    </lineage>
</organism>
<dbReference type="RefSeq" id="WP_149816265.1">
    <property type="nucleotide sequence ID" value="NZ_VUOA01000015.1"/>
</dbReference>
<keyword evidence="3" id="KW-0560">Oxidoreductase</keyword>
<dbReference type="SUPFAM" id="SSF51905">
    <property type="entry name" value="FAD/NAD(P)-binding domain"/>
    <property type="match status" value="1"/>
</dbReference>
<dbReference type="InterPro" id="IPR023753">
    <property type="entry name" value="FAD/NAD-binding_dom"/>
</dbReference>
<keyword evidence="2" id="KW-0285">Flavoprotein</keyword>
<dbReference type="InterPro" id="IPR018490">
    <property type="entry name" value="cNMP-bd_dom_sf"/>
</dbReference>
<accession>A0A5B2VIW2</accession>
<dbReference type="EMBL" id="VUOA01000015">
    <property type="protein sequence ID" value="KAA2238137.1"/>
    <property type="molecule type" value="Genomic_DNA"/>
</dbReference>
<dbReference type="InterPro" id="IPR014710">
    <property type="entry name" value="RmlC-like_jellyroll"/>
</dbReference>
<comment type="caution">
    <text evidence="5">The sequence shown here is derived from an EMBL/GenBank/DDBJ whole genome shotgun (WGS) entry which is preliminary data.</text>
</comment>
<evidence type="ECO:0000259" key="4">
    <source>
        <dbReference type="PROSITE" id="PS50042"/>
    </source>
</evidence>
<dbReference type="GO" id="GO:0016491">
    <property type="term" value="F:oxidoreductase activity"/>
    <property type="evidence" value="ECO:0007669"/>
    <property type="project" value="UniProtKB-KW"/>
</dbReference>
<keyword evidence="6" id="KW-1185">Reference proteome</keyword>
<dbReference type="Gene3D" id="3.50.50.60">
    <property type="entry name" value="FAD/NAD(P)-binding domain"/>
    <property type="match status" value="2"/>
</dbReference>
<dbReference type="SUPFAM" id="SSF51206">
    <property type="entry name" value="cAMP-binding domain-like"/>
    <property type="match status" value="1"/>
</dbReference>
<gene>
    <name evidence="5" type="ORF">F0L46_06595</name>
</gene>
<reference evidence="5 6" key="2">
    <citation type="submission" date="2019-09" db="EMBL/GenBank/DDBJ databases">
        <authorList>
            <person name="Jin C."/>
        </authorList>
    </citation>
    <scope>NUCLEOTIDE SEQUENCE [LARGE SCALE GENOMIC DNA]</scope>
    <source>
        <strain evidence="5 6">BN140002</strain>
    </source>
</reference>
<dbReference type="InterPro" id="IPR036188">
    <property type="entry name" value="FAD/NAD-bd_sf"/>
</dbReference>
<proteinExistence type="predicted"/>
<dbReference type="CDD" id="cd00038">
    <property type="entry name" value="CAP_ED"/>
    <property type="match status" value="1"/>
</dbReference>
<dbReference type="PANTHER" id="PTHR48105">
    <property type="entry name" value="THIOREDOXIN REDUCTASE 1-RELATED-RELATED"/>
    <property type="match status" value="1"/>
</dbReference>
<dbReference type="Gene3D" id="2.60.120.10">
    <property type="entry name" value="Jelly Rolls"/>
    <property type="match status" value="1"/>
</dbReference>
<protein>
    <recommendedName>
        <fullName evidence="1">Thioredoxin reductase</fullName>
    </recommendedName>
</protein>
<evidence type="ECO:0000256" key="2">
    <source>
        <dbReference type="ARBA" id="ARBA00022630"/>
    </source>
</evidence>